<evidence type="ECO:0000313" key="1">
    <source>
        <dbReference type="EMBL" id="KAJ2881785.1"/>
    </source>
</evidence>
<keyword evidence="2" id="KW-1185">Reference proteome</keyword>
<protein>
    <submittedName>
        <fullName evidence="1">Uncharacterized protein</fullName>
    </submittedName>
</protein>
<proteinExistence type="predicted"/>
<name>A0ACC1LV79_9FUNG</name>
<evidence type="ECO:0000313" key="2">
    <source>
        <dbReference type="Proteomes" id="UP001139981"/>
    </source>
</evidence>
<reference evidence="1" key="1">
    <citation type="submission" date="2022-07" db="EMBL/GenBank/DDBJ databases">
        <title>Phylogenomic reconstructions and comparative analyses of Kickxellomycotina fungi.</title>
        <authorList>
            <person name="Reynolds N.K."/>
            <person name="Stajich J.E."/>
            <person name="Barry K."/>
            <person name="Grigoriev I.V."/>
            <person name="Crous P."/>
            <person name="Smith M.E."/>
        </authorList>
    </citation>
    <scope>NUCLEOTIDE SEQUENCE</scope>
    <source>
        <strain evidence="1">CBS 190363</strain>
    </source>
</reference>
<feature type="non-terminal residue" evidence="1">
    <location>
        <position position="382"/>
    </location>
</feature>
<dbReference type="EMBL" id="JANBVB010002882">
    <property type="protein sequence ID" value="KAJ2881785.1"/>
    <property type="molecule type" value="Genomic_DNA"/>
</dbReference>
<gene>
    <name evidence="1" type="ORF">IWW38_005748</name>
</gene>
<accession>A0ACC1LV79</accession>
<sequence>MQANGIGSLNINGSSSSSSGSPAQDGGASSNGQALAFSSMPRIDSTSDSNSAENGTAHTPPPAPQQEQPRRRLVQGRPTHGRVISDTNSDLSSASDDSVSDSDFGGYGKAKSNGRVQVGSKTPRASLPTPMPGAAAAASATVAPSKNQQAPVSRRPNYVENSSSGSGSLSPISDDADFTMSDAEGELDDDEDGAGNSDAFEDSSDGDWGDKTPRKRKTKKPAPASAAKGNKRAKGGSGASSRSGRQHELSAAQFGFAKGASKQRSAAYSDSGDDSDFLVGSKKSRKGGVTSTASAANAARGKPKKRAVPAYMGGSDSEYGSSDYRNVRQSTRDTVAVKSYADDDAEYPGVDFEDDLDSAAQRSKAQAGKGKVASQQLIDEDT</sequence>
<dbReference type="Proteomes" id="UP001139981">
    <property type="component" value="Unassembled WGS sequence"/>
</dbReference>
<organism evidence="1 2">
    <name type="scientific">Coemansia aciculifera</name>
    <dbReference type="NCBI Taxonomy" id="417176"/>
    <lineage>
        <taxon>Eukaryota</taxon>
        <taxon>Fungi</taxon>
        <taxon>Fungi incertae sedis</taxon>
        <taxon>Zoopagomycota</taxon>
        <taxon>Kickxellomycotina</taxon>
        <taxon>Kickxellomycetes</taxon>
        <taxon>Kickxellales</taxon>
        <taxon>Kickxellaceae</taxon>
        <taxon>Coemansia</taxon>
    </lineage>
</organism>
<comment type="caution">
    <text evidence="1">The sequence shown here is derived from an EMBL/GenBank/DDBJ whole genome shotgun (WGS) entry which is preliminary data.</text>
</comment>